<keyword evidence="9" id="KW-1185">Reference proteome</keyword>
<evidence type="ECO:0000256" key="2">
    <source>
        <dbReference type="ARBA" id="ARBA00022692"/>
    </source>
</evidence>
<feature type="domain" description="START" evidence="6">
    <location>
        <begin position="294"/>
        <end position="477"/>
    </location>
</feature>
<evidence type="ECO:0000313" key="9">
    <source>
        <dbReference type="Proteomes" id="UP001378592"/>
    </source>
</evidence>
<dbReference type="InterPro" id="IPR000799">
    <property type="entry name" value="StAR-like"/>
</dbReference>
<dbReference type="Gene3D" id="3.30.530.20">
    <property type="match status" value="1"/>
</dbReference>
<dbReference type="PANTHER" id="PTHR46121:SF4">
    <property type="entry name" value="STEROIDOGENIC ACUTE REGULATORY PROTEIN-LIKE"/>
    <property type="match status" value="1"/>
</dbReference>
<dbReference type="GO" id="GO:0008289">
    <property type="term" value="F:lipid binding"/>
    <property type="evidence" value="ECO:0007669"/>
    <property type="project" value="InterPro"/>
</dbReference>
<dbReference type="InterPro" id="IPR002913">
    <property type="entry name" value="START_lipid-bd_dom"/>
</dbReference>
<dbReference type="SUPFAM" id="SSF55961">
    <property type="entry name" value="Bet v1-like"/>
    <property type="match status" value="1"/>
</dbReference>
<feature type="transmembrane region" description="Helical" evidence="5">
    <location>
        <begin position="117"/>
        <end position="139"/>
    </location>
</feature>
<gene>
    <name evidence="8" type="ORF">R5R35_007808</name>
</gene>
<evidence type="ECO:0000256" key="1">
    <source>
        <dbReference type="ARBA" id="ARBA00004141"/>
    </source>
</evidence>
<dbReference type="EMBL" id="JAZDUA010000003">
    <property type="protein sequence ID" value="KAK7874335.1"/>
    <property type="molecule type" value="Genomic_DNA"/>
</dbReference>
<feature type="region of interest" description="Disordered" evidence="4">
    <location>
        <begin position="233"/>
        <end position="270"/>
    </location>
</feature>
<keyword evidence="5" id="KW-1133">Transmembrane helix</keyword>
<dbReference type="PANTHER" id="PTHR46121">
    <property type="entry name" value="STEROIDOGENIC ACUTE REGULATORY PROTEIN-LIKE"/>
    <property type="match status" value="1"/>
</dbReference>
<dbReference type="PRINTS" id="PR00978">
    <property type="entry name" value="STARPROTEIN"/>
</dbReference>
<evidence type="ECO:0000259" key="6">
    <source>
        <dbReference type="PROSITE" id="PS50848"/>
    </source>
</evidence>
<dbReference type="GO" id="GO:0005789">
    <property type="term" value="C:endoplasmic reticulum membrane"/>
    <property type="evidence" value="ECO:0007669"/>
    <property type="project" value="TreeGrafter"/>
</dbReference>
<keyword evidence="2 5" id="KW-0812">Transmembrane</keyword>
<dbReference type="GO" id="GO:0140284">
    <property type="term" value="C:endoplasmic reticulum-endosome membrane contact site"/>
    <property type="evidence" value="ECO:0007669"/>
    <property type="project" value="TreeGrafter"/>
</dbReference>
<feature type="transmembrane region" description="Helical" evidence="5">
    <location>
        <begin position="146"/>
        <end position="168"/>
    </location>
</feature>
<comment type="subcellular location">
    <subcellularLocation>
        <location evidence="1">Membrane</location>
        <topology evidence="1">Multi-pass membrane protein</topology>
    </subcellularLocation>
</comment>
<name>A0AAN9ZJ64_9ORTH</name>
<feature type="transmembrane region" description="Helical" evidence="5">
    <location>
        <begin position="74"/>
        <end position="97"/>
    </location>
</feature>
<accession>A0AAN9ZJ64</accession>
<feature type="transmembrane region" description="Helical" evidence="5">
    <location>
        <begin position="174"/>
        <end position="194"/>
    </location>
</feature>
<evidence type="ECO:0000256" key="3">
    <source>
        <dbReference type="ARBA" id="ARBA00023136"/>
    </source>
</evidence>
<protein>
    <recommendedName>
        <fullName evidence="10">StAR-related lipid transfer protein 3</fullName>
    </recommendedName>
</protein>
<evidence type="ECO:0000256" key="4">
    <source>
        <dbReference type="SAM" id="MobiDB-lite"/>
    </source>
</evidence>
<dbReference type="AlphaFoldDB" id="A0AAN9ZJ64"/>
<dbReference type="InterPro" id="IPR051869">
    <property type="entry name" value="STARD3"/>
</dbReference>
<dbReference type="InterPro" id="IPR023393">
    <property type="entry name" value="START-like_dom_sf"/>
</dbReference>
<evidence type="ECO:0008006" key="10">
    <source>
        <dbReference type="Google" id="ProtNLM"/>
    </source>
</evidence>
<dbReference type="GO" id="GO:0005765">
    <property type="term" value="C:lysosomal membrane"/>
    <property type="evidence" value="ECO:0007669"/>
    <property type="project" value="TreeGrafter"/>
</dbReference>
<evidence type="ECO:0000313" key="8">
    <source>
        <dbReference type="EMBL" id="KAK7874335.1"/>
    </source>
</evidence>
<dbReference type="Pfam" id="PF01852">
    <property type="entry name" value="START"/>
    <property type="match status" value="1"/>
</dbReference>
<dbReference type="InterPro" id="IPR019498">
    <property type="entry name" value="MENTAL"/>
</dbReference>
<organism evidence="8 9">
    <name type="scientific">Gryllus longicercus</name>
    <dbReference type="NCBI Taxonomy" id="2509291"/>
    <lineage>
        <taxon>Eukaryota</taxon>
        <taxon>Metazoa</taxon>
        <taxon>Ecdysozoa</taxon>
        <taxon>Arthropoda</taxon>
        <taxon>Hexapoda</taxon>
        <taxon>Insecta</taxon>
        <taxon>Pterygota</taxon>
        <taxon>Neoptera</taxon>
        <taxon>Polyneoptera</taxon>
        <taxon>Orthoptera</taxon>
        <taxon>Ensifera</taxon>
        <taxon>Gryllidea</taxon>
        <taxon>Grylloidea</taxon>
        <taxon>Gryllidae</taxon>
        <taxon>Gryllinae</taxon>
        <taxon>Gryllus</taxon>
    </lineage>
</organism>
<dbReference type="Proteomes" id="UP001378592">
    <property type="component" value="Unassembled WGS sequence"/>
</dbReference>
<feature type="domain" description="MENTAL" evidence="7">
    <location>
        <begin position="68"/>
        <end position="242"/>
    </location>
</feature>
<dbReference type="Pfam" id="PF10457">
    <property type="entry name" value="MENTAL"/>
    <property type="match status" value="1"/>
</dbReference>
<proteinExistence type="predicted"/>
<comment type="caution">
    <text evidence="8">The sequence shown here is derived from an EMBL/GenBank/DDBJ whole genome shotgun (WGS) entry which is preliminary data.</text>
</comment>
<sequence>MPSHSHYDSLPQNVSRIDEQQIREAAESFLGSSSSLHPVLSHETSINTILSEVNPGDVVTGVRPSGRMSVVRRFFCLFVTFDLLFTVLMWLICIMLINEDVFKMMSEQVVHYNIHTSLFDIVMAATVRFVILLLFYALLYINHWCIIALSTAGTCSFLIAKVFLYDWVSANSPVLQVLLIITSFVIAWGEAWFLDFRVIPQEVLAQNILRGQTGIPNERSPLLQPYLQRLSAQNDDQTESVRNFYSPMDSPAGSDDEQPQMTPRASRRQRCSTIKSVANEALQAARLTLFSSDWRLEKEAQCGDVVESKRKPSGGRLYRLEGQVNTTPQRLLHLLFNELDSSPVWNTQLALAQRLEVIDEHTDISYQVMAEGGGGLVAPRDFVTLRHWEKRLNTITLLTVSTTHAAAPPKSKPIRGTQGPSCWVLEPGLTPGSTRLRWLCDTELGGWVPQAILDQAFASSLLEWMTCLRKHIAALDSLPVP</sequence>
<evidence type="ECO:0000259" key="7">
    <source>
        <dbReference type="PROSITE" id="PS51439"/>
    </source>
</evidence>
<evidence type="ECO:0000256" key="5">
    <source>
        <dbReference type="SAM" id="Phobius"/>
    </source>
</evidence>
<reference evidence="8 9" key="1">
    <citation type="submission" date="2024-03" db="EMBL/GenBank/DDBJ databases">
        <title>The genome assembly and annotation of the cricket Gryllus longicercus Weissman &amp; Gray.</title>
        <authorList>
            <person name="Szrajer S."/>
            <person name="Gray D."/>
            <person name="Ylla G."/>
        </authorList>
    </citation>
    <scope>NUCLEOTIDE SEQUENCE [LARGE SCALE GENOMIC DNA]</scope>
    <source>
        <strain evidence="8">DAG 2021-001</strain>
        <tissue evidence="8">Whole body minus gut</tissue>
    </source>
</reference>
<keyword evidence="3 5" id="KW-0472">Membrane</keyword>
<dbReference type="SMART" id="SM00234">
    <property type="entry name" value="START"/>
    <property type="match status" value="1"/>
</dbReference>
<dbReference type="PROSITE" id="PS51439">
    <property type="entry name" value="MENTAL"/>
    <property type="match status" value="1"/>
</dbReference>
<dbReference type="PROSITE" id="PS50848">
    <property type="entry name" value="START"/>
    <property type="match status" value="1"/>
</dbReference>
<feature type="compositionally biased region" description="Polar residues" evidence="4">
    <location>
        <begin position="233"/>
        <end position="243"/>
    </location>
</feature>
<dbReference type="GO" id="GO:0031902">
    <property type="term" value="C:late endosome membrane"/>
    <property type="evidence" value="ECO:0007669"/>
    <property type="project" value="TreeGrafter"/>
</dbReference>
<dbReference type="GO" id="GO:0099044">
    <property type="term" value="P:vesicle tethering to endoplasmic reticulum"/>
    <property type="evidence" value="ECO:0007669"/>
    <property type="project" value="TreeGrafter"/>
</dbReference>